<dbReference type="GO" id="GO:0051537">
    <property type="term" value="F:2 iron, 2 sulfur cluster binding"/>
    <property type="evidence" value="ECO:0007669"/>
    <property type="project" value="InterPro"/>
</dbReference>
<dbReference type="PROSITE" id="PS51379">
    <property type="entry name" value="4FE4S_FER_2"/>
    <property type="match status" value="1"/>
</dbReference>
<organism evidence="5 6">
    <name type="scientific">Paucihalobacter ruber</name>
    <dbReference type="NCBI Taxonomy" id="2567861"/>
    <lineage>
        <taxon>Bacteria</taxon>
        <taxon>Pseudomonadati</taxon>
        <taxon>Bacteroidota</taxon>
        <taxon>Flavobacteriia</taxon>
        <taxon>Flavobacteriales</taxon>
        <taxon>Flavobacteriaceae</taxon>
        <taxon>Paucihalobacter</taxon>
    </lineage>
</organism>
<comment type="cofactor">
    <cofactor evidence="1">
        <name>[3Fe-4S] cluster</name>
        <dbReference type="ChEBI" id="CHEBI:21137"/>
    </cofactor>
</comment>
<dbReference type="Proteomes" id="UP000317332">
    <property type="component" value="Unassembled WGS sequence"/>
</dbReference>
<sequence length="243" mass="26443">MKLTLHIWRQTGNKDKGTFETHHLDDLAPDMSVPEMLDHLNIQIIKSGGDPVAFESDCREGICGQCGFVINGHIHSPESHTTTCQTHLRSFKDGETLHIEPFRAKAFPIKKDLMIDRSAFDRIIESGGYIGVNTGQANEANSTLINHDLAEKAFDAAACIGCGACVATCKNASAMLFTSAKVNHLSMLPQGAPEAAQRVKNMIVQMDAEGFGSCTFTGACEVVCPQSISVFNITEMNGRWLWG</sequence>
<name>A0A506PUR7_9FLAO</name>
<evidence type="ECO:0000256" key="2">
    <source>
        <dbReference type="ARBA" id="ARBA00009433"/>
    </source>
</evidence>
<dbReference type="InterPro" id="IPR050573">
    <property type="entry name" value="SDH/FRD_Iron-Sulfur"/>
</dbReference>
<dbReference type="Gene3D" id="3.10.20.30">
    <property type="match status" value="1"/>
</dbReference>
<dbReference type="Gene3D" id="1.10.1060.10">
    <property type="entry name" value="Alpha-helical ferredoxin"/>
    <property type="match status" value="1"/>
</dbReference>
<dbReference type="NCBIfam" id="NF005746">
    <property type="entry name" value="PRK07570.1"/>
    <property type="match status" value="1"/>
</dbReference>
<evidence type="ECO:0000259" key="4">
    <source>
        <dbReference type="PROSITE" id="PS51379"/>
    </source>
</evidence>
<dbReference type="GO" id="GO:0022904">
    <property type="term" value="P:respiratory electron transport chain"/>
    <property type="evidence" value="ECO:0007669"/>
    <property type="project" value="TreeGrafter"/>
</dbReference>
<reference evidence="5 6" key="1">
    <citation type="submission" date="2019-06" db="EMBL/GenBank/DDBJ databases">
        <title>Flavobacteriaceae Paucihalobacterium erythroidium CWB-1, complete genome.</title>
        <authorList>
            <person name="Wu S."/>
        </authorList>
    </citation>
    <scope>NUCLEOTIDE SEQUENCE [LARGE SCALE GENOMIC DNA]</scope>
    <source>
        <strain evidence="5 6">CWB-1</strain>
    </source>
</reference>
<dbReference type="InterPro" id="IPR006058">
    <property type="entry name" value="2Fe2S_fd_BS"/>
</dbReference>
<evidence type="ECO:0000313" key="6">
    <source>
        <dbReference type="Proteomes" id="UP000317332"/>
    </source>
</evidence>
<feature type="domain" description="4Fe-4S ferredoxin-type" evidence="4">
    <location>
        <begin position="150"/>
        <end position="180"/>
    </location>
</feature>
<evidence type="ECO:0000256" key="3">
    <source>
        <dbReference type="ARBA" id="ARBA00034078"/>
    </source>
</evidence>
<protein>
    <submittedName>
        <fullName evidence="5">Succinate dehydrogenase/fumarate reductase iron-sulfur subunit</fullName>
    </submittedName>
</protein>
<accession>A0A506PUR7</accession>
<dbReference type="Pfam" id="PF13085">
    <property type="entry name" value="Fer2_3"/>
    <property type="match status" value="1"/>
</dbReference>
<dbReference type="PANTHER" id="PTHR11921:SF41">
    <property type="entry name" value="SUCCINATE DEHYDROGENASE"/>
    <property type="match status" value="1"/>
</dbReference>
<comment type="caution">
    <text evidence="5">The sequence shown here is derived from an EMBL/GenBank/DDBJ whole genome shotgun (WGS) entry which is preliminary data.</text>
</comment>
<dbReference type="InterPro" id="IPR025192">
    <property type="entry name" value="Succ_DH/fum_Rdtase_N"/>
</dbReference>
<dbReference type="InterPro" id="IPR017896">
    <property type="entry name" value="4Fe4S_Fe-S-bd"/>
</dbReference>
<comment type="similarity">
    <text evidence="2">Belongs to the succinate dehydrogenase/fumarate reductase iron-sulfur protein family.</text>
</comment>
<dbReference type="OrthoDB" id="9804391at2"/>
<keyword evidence="6" id="KW-1185">Reference proteome</keyword>
<dbReference type="GO" id="GO:0009060">
    <property type="term" value="P:aerobic respiration"/>
    <property type="evidence" value="ECO:0007669"/>
    <property type="project" value="TreeGrafter"/>
</dbReference>
<dbReference type="SUPFAM" id="SSF54292">
    <property type="entry name" value="2Fe-2S ferredoxin-like"/>
    <property type="match status" value="1"/>
</dbReference>
<dbReference type="AlphaFoldDB" id="A0A506PUR7"/>
<dbReference type="EMBL" id="VHIQ01000001">
    <property type="protein sequence ID" value="TPV35960.1"/>
    <property type="molecule type" value="Genomic_DNA"/>
</dbReference>
<dbReference type="PROSITE" id="PS00197">
    <property type="entry name" value="2FE2S_FER_1"/>
    <property type="match status" value="1"/>
</dbReference>
<dbReference type="PANTHER" id="PTHR11921">
    <property type="entry name" value="SUCCINATE DEHYDROGENASE IRON-SULFUR PROTEIN"/>
    <property type="match status" value="1"/>
</dbReference>
<dbReference type="InterPro" id="IPR012675">
    <property type="entry name" value="Beta-grasp_dom_sf"/>
</dbReference>
<dbReference type="SUPFAM" id="SSF46548">
    <property type="entry name" value="alpha-helical ferredoxin"/>
    <property type="match status" value="1"/>
</dbReference>
<comment type="cofactor">
    <cofactor evidence="3">
        <name>[2Fe-2S] cluster</name>
        <dbReference type="ChEBI" id="CHEBI:190135"/>
    </cofactor>
</comment>
<proteinExistence type="inferred from homology"/>
<dbReference type="InterPro" id="IPR036010">
    <property type="entry name" value="2Fe-2S_ferredoxin-like_sf"/>
</dbReference>
<gene>
    <name evidence="5" type="ORF">FJ651_03305</name>
</gene>
<dbReference type="InterPro" id="IPR009051">
    <property type="entry name" value="Helical_ferredxn"/>
</dbReference>
<dbReference type="Pfam" id="PF13183">
    <property type="entry name" value="Fer4_8"/>
    <property type="match status" value="1"/>
</dbReference>
<evidence type="ECO:0000256" key="1">
    <source>
        <dbReference type="ARBA" id="ARBA00001927"/>
    </source>
</evidence>
<dbReference type="GO" id="GO:0009055">
    <property type="term" value="F:electron transfer activity"/>
    <property type="evidence" value="ECO:0007669"/>
    <property type="project" value="InterPro"/>
</dbReference>
<evidence type="ECO:0000313" key="5">
    <source>
        <dbReference type="EMBL" id="TPV35960.1"/>
    </source>
</evidence>
<dbReference type="RefSeq" id="WP_140988970.1">
    <property type="nucleotide sequence ID" value="NZ_VHIQ01000001.1"/>
</dbReference>